<evidence type="ECO:0000256" key="3">
    <source>
        <dbReference type="ARBA" id="ARBA00023125"/>
    </source>
</evidence>
<dbReference type="PANTHER" id="PTHR30146:SF148">
    <property type="entry name" value="HTH-TYPE TRANSCRIPTIONAL REPRESSOR PURR-RELATED"/>
    <property type="match status" value="1"/>
</dbReference>
<evidence type="ECO:0000256" key="1">
    <source>
        <dbReference type="ARBA" id="ARBA00022491"/>
    </source>
</evidence>
<reference evidence="7" key="1">
    <citation type="journal article" date="2019" name="Int. J. Syst. Evol. Microbiol.">
        <title>The Global Catalogue of Microorganisms (GCM) 10K type strain sequencing project: providing services to taxonomists for standard genome sequencing and annotation.</title>
        <authorList>
            <consortium name="The Broad Institute Genomics Platform"/>
            <consortium name="The Broad Institute Genome Sequencing Center for Infectious Disease"/>
            <person name="Wu L."/>
            <person name="Ma J."/>
        </authorList>
    </citation>
    <scope>NUCLEOTIDE SEQUENCE [LARGE SCALE GENOMIC DNA]</scope>
    <source>
        <strain evidence="7">CCTCC AB 2017081</strain>
    </source>
</reference>
<evidence type="ECO:0000313" key="6">
    <source>
        <dbReference type="EMBL" id="MFC3831656.1"/>
    </source>
</evidence>
<dbReference type="InterPro" id="IPR028082">
    <property type="entry name" value="Peripla_BP_I"/>
</dbReference>
<dbReference type="RefSeq" id="WP_322473751.1">
    <property type="nucleotide sequence ID" value="NZ_JBHRZG010000002.1"/>
</dbReference>
<dbReference type="EMBL" id="JBHRZG010000002">
    <property type="protein sequence ID" value="MFC3831656.1"/>
    <property type="molecule type" value="Genomic_DNA"/>
</dbReference>
<accession>A0ABV7Z5Z2</accession>
<dbReference type="Gene3D" id="3.40.50.2300">
    <property type="match status" value="2"/>
</dbReference>
<evidence type="ECO:0000259" key="5">
    <source>
        <dbReference type="Pfam" id="PF13377"/>
    </source>
</evidence>
<proteinExistence type="predicted"/>
<dbReference type="Proteomes" id="UP001595803">
    <property type="component" value="Unassembled WGS sequence"/>
</dbReference>
<protein>
    <submittedName>
        <fullName evidence="6">Substrate-binding domain-containing protein</fullName>
    </submittedName>
</protein>
<gene>
    <name evidence="6" type="ORF">ACFOSB_02125</name>
</gene>
<feature type="domain" description="Transcriptional regulator LacI/GalR-like sensor" evidence="5">
    <location>
        <begin position="45"/>
        <end position="193"/>
    </location>
</feature>
<dbReference type="SUPFAM" id="SSF53822">
    <property type="entry name" value="Periplasmic binding protein-like I"/>
    <property type="match status" value="1"/>
</dbReference>
<organism evidence="6 7">
    <name type="scientific">Deinococcus rufus</name>
    <dbReference type="NCBI Taxonomy" id="2136097"/>
    <lineage>
        <taxon>Bacteria</taxon>
        <taxon>Thermotogati</taxon>
        <taxon>Deinococcota</taxon>
        <taxon>Deinococci</taxon>
        <taxon>Deinococcales</taxon>
        <taxon>Deinococcaceae</taxon>
        <taxon>Deinococcus</taxon>
    </lineage>
</organism>
<keyword evidence="3" id="KW-0238">DNA-binding</keyword>
<keyword evidence="7" id="KW-1185">Reference proteome</keyword>
<comment type="caution">
    <text evidence="6">The sequence shown here is derived from an EMBL/GenBank/DDBJ whole genome shotgun (WGS) entry which is preliminary data.</text>
</comment>
<evidence type="ECO:0000256" key="4">
    <source>
        <dbReference type="ARBA" id="ARBA00023163"/>
    </source>
</evidence>
<keyword evidence="1" id="KW-0678">Repressor</keyword>
<name>A0ABV7Z5Z2_9DEIO</name>
<keyword evidence="4" id="KW-0804">Transcription</keyword>
<evidence type="ECO:0000256" key="2">
    <source>
        <dbReference type="ARBA" id="ARBA00023015"/>
    </source>
</evidence>
<sequence length="206" mass="21312">MAGGLAQLGGGGHPTVVIGRRDLPGHELPYVTADHPAATARACTALLDRGHECTLYLGTVARHESAVDRELGYRAAMGHAPERGRVERVETVTPSVVRAALDAGVTGVLCENERLTAGWIAAAATLGVHWPQDDGVAVLGDPIYQSELPAGWAHVTIPRVQMGREAVRLLTQLLGGLPAASVSLPCQWVPGASLGGTDTPVTGLSG</sequence>
<dbReference type="InterPro" id="IPR046335">
    <property type="entry name" value="LacI/GalR-like_sensor"/>
</dbReference>
<dbReference type="PANTHER" id="PTHR30146">
    <property type="entry name" value="LACI-RELATED TRANSCRIPTIONAL REPRESSOR"/>
    <property type="match status" value="1"/>
</dbReference>
<evidence type="ECO:0000313" key="7">
    <source>
        <dbReference type="Proteomes" id="UP001595803"/>
    </source>
</evidence>
<keyword evidence="2" id="KW-0805">Transcription regulation</keyword>
<dbReference type="Pfam" id="PF13377">
    <property type="entry name" value="Peripla_BP_3"/>
    <property type="match status" value="1"/>
</dbReference>